<sequence>MKMRSTTTDSMMTTRPTTNLTMLRTMRKMKAMR</sequence>
<feature type="compositionally biased region" description="Low complexity" evidence="1">
    <location>
        <begin position="1"/>
        <end position="18"/>
    </location>
</feature>
<reference evidence="2 3" key="1">
    <citation type="submission" date="2018-10" db="EMBL/GenBank/DDBJ databases">
        <authorList>
            <consortium name="Pathogen Informatics"/>
        </authorList>
    </citation>
    <scope>NUCLEOTIDE SEQUENCE [LARGE SCALE GENOMIC DNA]</scope>
</reference>
<keyword evidence="3" id="KW-1185">Reference proteome</keyword>
<organism evidence="2 3">
    <name type="scientific">Mesocestoides corti</name>
    <name type="common">Flatworm</name>
    <dbReference type="NCBI Taxonomy" id="53468"/>
    <lineage>
        <taxon>Eukaryota</taxon>
        <taxon>Metazoa</taxon>
        <taxon>Spiralia</taxon>
        <taxon>Lophotrochozoa</taxon>
        <taxon>Platyhelminthes</taxon>
        <taxon>Cestoda</taxon>
        <taxon>Eucestoda</taxon>
        <taxon>Cyclophyllidea</taxon>
        <taxon>Mesocestoididae</taxon>
        <taxon>Mesocestoides</taxon>
    </lineage>
</organism>
<dbReference type="AlphaFoldDB" id="A0A0R3UP83"/>
<name>A0A0R3UP83_MESCO</name>
<proteinExistence type="predicted"/>
<gene>
    <name evidence="2" type="ORF">MCOS_LOCUS9650</name>
</gene>
<dbReference type="Proteomes" id="UP000267029">
    <property type="component" value="Unassembled WGS sequence"/>
</dbReference>
<protein>
    <submittedName>
        <fullName evidence="2">Uncharacterized protein</fullName>
    </submittedName>
</protein>
<feature type="region of interest" description="Disordered" evidence="1">
    <location>
        <begin position="1"/>
        <end position="33"/>
    </location>
</feature>
<dbReference type="EMBL" id="UXSR01005793">
    <property type="protein sequence ID" value="VDD83647.1"/>
    <property type="molecule type" value="Genomic_DNA"/>
</dbReference>
<evidence type="ECO:0000256" key="1">
    <source>
        <dbReference type="SAM" id="MobiDB-lite"/>
    </source>
</evidence>
<evidence type="ECO:0000313" key="3">
    <source>
        <dbReference type="Proteomes" id="UP000267029"/>
    </source>
</evidence>
<evidence type="ECO:0000313" key="2">
    <source>
        <dbReference type="EMBL" id="VDD83647.1"/>
    </source>
</evidence>
<accession>A0A0R3UP83</accession>